<feature type="transmembrane region" description="Helical" evidence="1">
    <location>
        <begin position="170"/>
        <end position="192"/>
    </location>
</feature>
<keyword evidence="1" id="KW-1133">Transmembrane helix</keyword>
<dbReference type="Pfam" id="PF12679">
    <property type="entry name" value="ABC2_membrane_2"/>
    <property type="match status" value="1"/>
</dbReference>
<feature type="transmembrane region" description="Helical" evidence="1">
    <location>
        <begin position="107"/>
        <end position="128"/>
    </location>
</feature>
<name>A0ABW1LC30_9BACL</name>
<evidence type="ECO:0000313" key="3">
    <source>
        <dbReference type="Proteomes" id="UP001596170"/>
    </source>
</evidence>
<keyword evidence="1" id="KW-0812">Transmembrane</keyword>
<evidence type="ECO:0000313" key="2">
    <source>
        <dbReference type="EMBL" id="MFC6040683.1"/>
    </source>
</evidence>
<dbReference type="EMBL" id="JBHSRI010000025">
    <property type="protein sequence ID" value="MFC6040683.1"/>
    <property type="molecule type" value="Genomic_DNA"/>
</dbReference>
<evidence type="ECO:0000256" key="1">
    <source>
        <dbReference type="SAM" id="Phobius"/>
    </source>
</evidence>
<proteinExistence type="predicted"/>
<feature type="transmembrane region" description="Helical" evidence="1">
    <location>
        <begin position="21"/>
        <end position="43"/>
    </location>
</feature>
<protein>
    <submittedName>
        <fullName evidence="2">ABC transporter permease</fullName>
    </submittedName>
</protein>
<feature type="transmembrane region" description="Helical" evidence="1">
    <location>
        <begin position="135"/>
        <end position="158"/>
    </location>
</feature>
<feature type="transmembrane region" description="Helical" evidence="1">
    <location>
        <begin position="55"/>
        <end position="77"/>
    </location>
</feature>
<feature type="transmembrane region" description="Helical" evidence="1">
    <location>
        <begin position="239"/>
        <end position="260"/>
    </location>
</feature>
<reference evidence="3" key="1">
    <citation type="journal article" date="2019" name="Int. J. Syst. Evol. Microbiol.">
        <title>The Global Catalogue of Microorganisms (GCM) 10K type strain sequencing project: providing services to taxonomists for standard genome sequencing and annotation.</title>
        <authorList>
            <consortium name="The Broad Institute Genomics Platform"/>
            <consortium name="The Broad Institute Genome Sequencing Center for Infectious Disease"/>
            <person name="Wu L."/>
            <person name="Ma J."/>
        </authorList>
    </citation>
    <scope>NUCLEOTIDE SEQUENCE [LARGE SCALE GENOMIC DNA]</scope>
    <source>
        <strain evidence="3">CCUG 54527</strain>
    </source>
</reference>
<dbReference type="Proteomes" id="UP001596170">
    <property type="component" value="Unassembled WGS sequence"/>
</dbReference>
<organism evidence="2 3">
    <name type="scientific">Paenisporosarcina macmurdoensis</name>
    <dbReference type="NCBI Taxonomy" id="212659"/>
    <lineage>
        <taxon>Bacteria</taxon>
        <taxon>Bacillati</taxon>
        <taxon>Bacillota</taxon>
        <taxon>Bacilli</taxon>
        <taxon>Bacillales</taxon>
        <taxon>Caryophanaceae</taxon>
        <taxon>Paenisporosarcina</taxon>
    </lineage>
</organism>
<accession>A0ABW1LC30</accession>
<sequence length="271" mass="30184">MSKMRAFLHFEMKKIIRSRSVFIFGVLFSVLLAAITVVQLYTLPSTSGFTKYSASFLNVTLFLLPLFTLSIGALSVASDVESRWYALLSTYPLSSKVYLWGKWLSLVLPFALLVTVGYGIVLILHAFYANQAFDVIMMVFAFLTIVIFSAISILIGSLANNRIKSLTLALGVWSFFLLISDYLVMAIGTFVAGVVLHQLVLILTFVNPVQWIRIGYIIYSGNSSVLGPAYFDFTEFMSSPLGIGTYMVCSLLWVMLPLWFSGKMLSRSGDK</sequence>
<keyword evidence="3" id="KW-1185">Reference proteome</keyword>
<dbReference type="RefSeq" id="WP_377735219.1">
    <property type="nucleotide sequence ID" value="NZ_JBHSRI010000025.1"/>
</dbReference>
<keyword evidence="1" id="KW-0472">Membrane</keyword>
<comment type="caution">
    <text evidence="2">The sequence shown here is derived from an EMBL/GenBank/DDBJ whole genome shotgun (WGS) entry which is preliminary data.</text>
</comment>
<gene>
    <name evidence="2" type="ORF">ACFPYN_14740</name>
</gene>